<dbReference type="Proteomes" id="UP000306477">
    <property type="component" value="Unassembled WGS sequence"/>
</dbReference>
<feature type="region of interest" description="Disordered" evidence="1">
    <location>
        <begin position="66"/>
        <end position="85"/>
    </location>
</feature>
<feature type="compositionally biased region" description="Basic and acidic residues" evidence="1">
    <location>
        <begin position="69"/>
        <end position="79"/>
    </location>
</feature>
<dbReference type="RefSeq" id="WP_136377979.1">
    <property type="nucleotide sequence ID" value="NZ_SLUB01000002.1"/>
</dbReference>
<proteinExistence type="predicted"/>
<evidence type="ECO:0000313" key="2">
    <source>
        <dbReference type="EMBL" id="THE15126.1"/>
    </source>
</evidence>
<gene>
    <name evidence="2" type="ORF">E1I69_02085</name>
</gene>
<name>A0A4S3PZV9_9BACI</name>
<accession>A0A4S3PZV9</accession>
<dbReference type="AlphaFoldDB" id="A0A4S3PZV9"/>
<keyword evidence="3" id="KW-1185">Reference proteome</keyword>
<evidence type="ECO:0000256" key="1">
    <source>
        <dbReference type="SAM" id="MobiDB-lite"/>
    </source>
</evidence>
<comment type="caution">
    <text evidence="2">The sequence shown here is derived from an EMBL/GenBank/DDBJ whole genome shotgun (WGS) entry which is preliminary data.</text>
</comment>
<reference evidence="2 3" key="1">
    <citation type="journal article" date="2019" name="Indoor Air">
        <title>Impacts of indoor surface finishes on bacterial viability.</title>
        <authorList>
            <person name="Hu J."/>
            <person name="Maamar S.B."/>
            <person name="Glawe A.J."/>
            <person name="Gottel N."/>
            <person name="Gilbert J.A."/>
            <person name="Hartmann E.M."/>
        </authorList>
    </citation>
    <scope>NUCLEOTIDE SEQUENCE [LARGE SCALE GENOMIC DNA]</scope>
    <source>
        <strain evidence="2 3">AF060A6</strain>
    </source>
</reference>
<dbReference type="EMBL" id="SLUB01000002">
    <property type="protein sequence ID" value="THE15126.1"/>
    <property type="molecule type" value="Genomic_DNA"/>
</dbReference>
<dbReference type="OrthoDB" id="2882428at2"/>
<sequence>MKDELTKKGHVLESIDQLLSTLNKIDMQIQTEVGKHLHEERSQNIYHMKQIENEINSLRNACQNQKGGRVSETDKEHSYHLTLSY</sequence>
<evidence type="ECO:0000313" key="3">
    <source>
        <dbReference type="Proteomes" id="UP000306477"/>
    </source>
</evidence>
<organism evidence="2 3">
    <name type="scientific">Bacillus timonensis</name>
    <dbReference type="NCBI Taxonomy" id="1033734"/>
    <lineage>
        <taxon>Bacteria</taxon>
        <taxon>Bacillati</taxon>
        <taxon>Bacillota</taxon>
        <taxon>Bacilli</taxon>
        <taxon>Bacillales</taxon>
        <taxon>Bacillaceae</taxon>
        <taxon>Bacillus</taxon>
    </lineage>
</organism>
<protein>
    <submittedName>
        <fullName evidence="2">Uncharacterized protein</fullName>
    </submittedName>
</protein>